<reference evidence="10 11" key="1">
    <citation type="submission" date="2017-07" db="EMBL/GenBank/DDBJ databases">
        <title>The genome sequence of Paludifilum halophilum highlights mechanisms for microbial adaptation to high salt environemnts.</title>
        <authorList>
            <person name="Belbahri L."/>
        </authorList>
    </citation>
    <scope>NUCLEOTIDE SEQUENCE [LARGE SCALE GENOMIC DNA]</scope>
    <source>
        <strain evidence="10 11">DSM 102817</strain>
    </source>
</reference>
<dbReference type="InterPro" id="IPR001261">
    <property type="entry name" value="ArgE/DapE_CS"/>
</dbReference>
<dbReference type="InterPro" id="IPR036264">
    <property type="entry name" value="Bact_exopeptidase_dim_dom"/>
</dbReference>
<dbReference type="PANTHER" id="PTHR43808">
    <property type="entry name" value="ACETYLORNITHINE DEACETYLASE"/>
    <property type="match status" value="1"/>
</dbReference>
<dbReference type="Gene3D" id="3.40.630.10">
    <property type="entry name" value="Zn peptidases"/>
    <property type="match status" value="1"/>
</dbReference>
<accession>A0A235B1M7</accession>
<dbReference type="OrthoDB" id="9761532at2"/>
<dbReference type="SUPFAM" id="SSF55031">
    <property type="entry name" value="Bacterial exopeptidase dimerisation domain"/>
    <property type="match status" value="1"/>
</dbReference>
<dbReference type="Gene3D" id="3.30.70.360">
    <property type="match status" value="2"/>
</dbReference>
<dbReference type="GO" id="GO:0006508">
    <property type="term" value="P:proteolysis"/>
    <property type="evidence" value="ECO:0007669"/>
    <property type="project" value="UniProtKB-KW"/>
</dbReference>
<gene>
    <name evidence="10" type="ORF">CHM34_17540</name>
</gene>
<organism evidence="10 11">
    <name type="scientific">Paludifilum halophilum</name>
    <dbReference type="NCBI Taxonomy" id="1642702"/>
    <lineage>
        <taxon>Bacteria</taxon>
        <taxon>Bacillati</taxon>
        <taxon>Bacillota</taxon>
        <taxon>Bacilli</taxon>
        <taxon>Bacillales</taxon>
        <taxon>Thermoactinomycetaceae</taxon>
        <taxon>Paludifilum</taxon>
    </lineage>
</organism>
<keyword evidence="6" id="KW-0862">Zinc</keyword>
<dbReference type="InterPro" id="IPR010964">
    <property type="entry name" value="M20A_pepV-rel"/>
</dbReference>
<comment type="cofactor">
    <cofactor evidence="1">
        <name>Zn(2+)</name>
        <dbReference type="ChEBI" id="CHEBI:29105"/>
    </cofactor>
</comment>
<keyword evidence="8" id="KW-0482">Metalloprotease</keyword>
<feature type="domain" description="Peptidase M20 dimerisation" evidence="9">
    <location>
        <begin position="270"/>
        <end position="379"/>
    </location>
</feature>
<dbReference type="Pfam" id="PF01546">
    <property type="entry name" value="Peptidase_M20"/>
    <property type="match status" value="1"/>
</dbReference>
<dbReference type="GO" id="GO:0008270">
    <property type="term" value="F:zinc ion binding"/>
    <property type="evidence" value="ECO:0007669"/>
    <property type="project" value="InterPro"/>
</dbReference>
<evidence type="ECO:0000256" key="7">
    <source>
        <dbReference type="ARBA" id="ARBA00022997"/>
    </source>
</evidence>
<evidence type="ECO:0000259" key="9">
    <source>
        <dbReference type="Pfam" id="PF07687"/>
    </source>
</evidence>
<dbReference type="InterPro" id="IPR011650">
    <property type="entry name" value="Peptidase_M20_dimer"/>
</dbReference>
<dbReference type="PANTHER" id="PTHR43808:SF31">
    <property type="entry name" value="N-ACETYL-L-CITRULLINE DEACETYLASE"/>
    <property type="match status" value="1"/>
</dbReference>
<keyword evidence="4" id="KW-0479">Metal-binding</keyword>
<dbReference type="NCBIfam" id="TIGR01887">
    <property type="entry name" value="dipeptidaselike"/>
    <property type="match status" value="1"/>
</dbReference>
<dbReference type="GO" id="GO:0006526">
    <property type="term" value="P:L-arginine biosynthetic process"/>
    <property type="evidence" value="ECO:0007669"/>
    <property type="project" value="TreeGrafter"/>
</dbReference>
<dbReference type="Pfam" id="PF07687">
    <property type="entry name" value="M20_dimer"/>
    <property type="match status" value="1"/>
</dbReference>
<dbReference type="GO" id="GO:0016805">
    <property type="term" value="F:dipeptidase activity"/>
    <property type="evidence" value="ECO:0007669"/>
    <property type="project" value="UniProtKB-KW"/>
</dbReference>
<keyword evidence="3" id="KW-0645">Protease</keyword>
<dbReference type="InterPro" id="IPR002933">
    <property type="entry name" value="Peptidase_M20"/>
</dbReference>
<dbReference type="PROSITE" id="PS00758">
    <property type="entry name" value="ARGE_DAPE_CPG2_1"/>
    <property type="match status" value="1"/>
</dbReference>
<dbReference type="EMBL" id="NOWF01000016">
    <property type="protein sequence ID" value="OYD06210.1"/>
    <property type="molecule type" value="Genomic_DNA"/>
</dbReference>
<comment type="similarity">
    <text evidence="2">Belongs to the peptidase M20A family.</text>
</comment>
<evidence type="ECO:0000256" key="5">
    <source>
        <dbReference type="ARBA" id="ARBA00022801"/>
    </source>
</evidence>
<dbReference type="InterPro" id="IPR050072">
    <property type="entry name" value="Peptidase_M20A"/>
</dbReference>
<dbReference type="GO" id="GO:0008777">
    <property type="term" value="F:acetylornithine deacetylase activity"/>
    <property type="evidence" value="ECO:0007669"/>
    <property type="project" value="TreeGrafter"/>
</dbReference>
<evidence type="ECO:0000313" key="10">
    <source>
        <dbReference type="EMBL" id="OYD06210.1"/>
    </source>
</evidence>
<protein>
    <submittedName>
        <fullName evidence="10">Dipeptidase PepV</fullName>
    </submittedName>
</protein>
<evidence type="ECO:0000256" key="1">
    <source>
        <dbReference type="ARBA" id="ARBA00001947"/>
    </source>
</evidence>
<keyword evidence="11" id="KW-1185">Reference proteome</keyword>
<dbReference type="NCBIfam" id="NF005591">
    <property type="entry name" value="PRK07318.1"/>
    <property type="match status" value="1"/>
</dbReference>
<dbReference type="SUPFAM" id="SSF53187">
    <property type="entry name" value="Zn-dependent exopeptidases"/>
    <property type="match status" value="1"/>
</dbReference>
<evidence type="ECO:0000256" key="2">
    <source>
        <dbReference type="ARBA" id="ARBA00006247"/>
    </source>
</evidence>
<proteinExistence type="inferred from homology"/>
<sequence length="477" mass="53437">MKRRNVELQIDWRQEIQQRSEDLIARLTELCSIESVLDESSAEEGAPFGRGIARALEYMLDLGEKEGFTTKNVDGYAGHIEYGQGEELVGVLAHLDVVPAGEDWTSPPFSPEVRDGKFYARGAEDDKGPGMAAFFGLKLIKELGLPLSKRVRLIYGTDEESQWRDMDYYFRRESMPDLGFTPDASFPVIYAEKGMVDFVLEGEAEAPAEEDGQWILSQFAAGQRPNMVPGQAQARLKGDGDIFELKELYQDYLLSNRIRGYAEEADDYLTLVVEGVSHHGSEPDQGVNAAYRLVQFLERLDLDKPGSRFVSMISDRLVDDFFGEKLGIAQMDDQLGRLTVNSGIFRYVSGKGQQVHLNIRYPLHGDRESIRKRVEEAVASYGFSITHTEHKDMHYVDPDHQLVTVLKKVYEEQTGEAGKLLTTGGATYARALDTGVAFGPIFPDSADTAHQRDEYMSVEELIRGAALYAQAIYELAK</sequence>
<evidence type="ECO:0000313" key="11">
    <source>
        <dbReference type="Proteomes" id="UP000215459"/>
    </source>
</evidence>
<dbReference type="AlphaFoldDB" id="A0A235B1M7"/>
<keyword evidence="5" id="KW-0378">Hydrolase</keyword>
<evidence type="ECO:0000256" key="4">
    <source>
        <dbReference type="ARBA" id="ARBA00022723"/>
    </source>
</evidence>
<dbReference type="GO" id="GO:0008237">
    <property type="term" value="F:metallopeptidase activity"/>
    <property type="evidence" value="ECO:0007669"/>
    <property type="project" value="UniProtKB-KW"/>
</dbReference>
<name>A0A235B1M7_9BACL</name>
<evidence type="ECO:0000256" key="8">
    <source>
        <dbReference type="ARBA" id="ARBA00023049"/>
    </source>
</evidence>
<comment type="caution">
    <text evidence="10">The sequence shown here is derived from an EMBL/GenBank/DDBJ whole genome shotgun (WGS) entry which is preliminary data.</text>
</comment>
<evidence type="ECO:0000256" key="6">
    <source>
        <dbReference type="ARBA" id="ARBA00022833"/>
    </source>
</evidence>
<dbReference type="Proteomes" id="UP000215459">
    <property type="component" value="Unassembled WGS sequence"/>
</dbReference>
<keyword evidence="7" id="KW-0224">Dipeptidase</keyword>
<evidence type="ECO:0000256" key="3">
    <source>
        <dbReference type="ARBA" id="ARBA00022670"/>
    </source>
</evidence>
<dbReference type="CDD" id="cd03888">
    <property type="entry name" value="M20_PepV"/>
    <property type="match status" value="1"/>
</dbReference>